<dbReference type="PANTHER" id="PTHR23117:SF13">
    <property type="entry name" value="GUANYLATE KINASE"/>
    <property type="match status" value="1"/>
</dbReference>
<feature type="domain" description="Guanylate kinase-like" evidence="12">
    <location>
        <begin position="4"/>
        <end position="184"/>
    </location>
</feature>
<evidence type="ECO:0000256" key="10">
    <source>
        <dbReference type="ARBA" id="ARBA00030128"/>
    </source>
</evidence>
<protein>
    <recommendedName>
        <fullName evidence="4 11">Guanylate kinase</fullName>
        <ecNumber evidence="3 11">2.7.4.8</ecNumber>
    </recommendedName>
    <alternativeName>
        <fullName evidence="10 11">GMP kinase</fullName>
    </alternativeName>
</protein>
<proteinExistence type="inferred from homology"/>
<gene>
    <name evidence="11 13" type="primary">gmk</name>
    <name evidence="13" type="ORF">ICW73_01350</name>
</gene>
<evidence type="ECO:0000313" key="14">
    <source>
        <dbReference type="Proteomes" id="UP000516346"/>
    </source>
</evidence>
<dbReference type="HAMAP" id="MF_00328">
    <property type="entry name" value="Guanylate_kinase"/>
    <property type="match status" value="1"/>
</dbReference>
<dbReference type="FunFam" id="3.40.50.300:FF:000084">
    <property type="entry name" value="Guanylate kinase"/>
    <property type="match status" value="1"/>
</dbReference>
<dbReference type="Gene3D" id="3.40.50.300">
    <property type="entry name" value="P-loop containing nucleotide triphosphate hydrolases"/>
    <property type="match status" value="1"/>
</dbReference>
<dbReference type="InterPro" id="IPR017665">
    <property type="entry name" value="Guanylate_kinase"/>
</dbReference>
<keyword evidence="7 11" id="KW-0547">Nucleotide-binding</keyword>
<accession>A0A7H1AYS5</accession>
<dbReference type="Gene3D" id="3.30.63.10">
    <property type="entry name" value="Guanylate Kinase phosphate binding domain"/>
    <property type="match status" value="1"/>
</dbReference>
<dbReference type="Pfam" id="PF00625">
    <property type="entry name" value="Guanylate_kin"/>
    <property type="match status" value="1"/>
</dbReference>
<reference evidence="13 14" key="1">
    <citation type="submission" date="2020-09" db="EMBL/GenBank/DDBJ databases">
        <title>Genome sequence of the banana aphid, Pentalonia nigronervosa Coquerel (Hemiptera: Aphididae) and its symbionts.</title>
        <authorList>
            <person name="Mathers T.C."/>
            <person name="Mugford S.T."/>
            <person name="Hogenhout S.A."/>
            <person name="Tripathi L."/>
        </authorList>
    </citation>
    <scope>NUCLEOTIDE SEQUENCE [LARGE SCALE GENOMIC DNA]</scope>
    <source>
        <strain evidence="13">Ba4</strain>
    </source>
</reference>
<evidence type="ECO:0000313" key="13">
    <source>
        <dbReference type="EMBL" id="QNS01630.1"/>
    </source>
</evidence>
<dbReference type="EMBL" id="CP061275">
    <property type="protein sequence ID" value="QNS01630.1"/>
    <property type="molecule type" value="Genomic_DNA"/>
</dbReference>
<dbReference type="GO" id="GO:0004385">
    <property type="term" value="F:GMP kinase activity"/>
    <property type="evidence" value="ECO:0007669"/>
    <property type="project" value="UniProtKB-UniRule"/>
</dbReference>
<evidence type="ECO:0000256" key="11">
    <source>
        <dbReference type="HAMAP-Rule" id="MF_00328"/>
    </source>
</evidence>
<evidence type="ECO:0000256" key="9">
    <source>
        <dbReference type="ARBA" id="ARBA00022840"/>
    </source>
</evidence>
<dbReference type="InterPro" id="IPR008145">
    <property type="entry name" value="GK/Ca_channel_bsu"/>
</dbReference>
<comment type="subcellular location">
    <subcellularLocation>
        <location evidence="1 11">Cytoplasm</location>
    </subcellularLocation>
</comment>
<dbReference type="AlphaFoldDB" id="A0A7H1AYS5"/>
<dbReference type="InterPro" id="IPR020590">
    <property type="entry name" value="Guanylate_kinase_CS"/>
</dbReference>
<evidence type="ECO:0000259" key="12">
    <source>
        <dbReference type="PROSITE" id="PS50052"/>
    </source>
</evidence>
<dbReference type="PROSITE" id="PS00856">
    <property type="entry name" value="GUANYLATE_KINASE_1"/>
    <property type="match status" value="1"/>
</dbReference>
<dbReference type="CDD" id="cd00071">
    <property type="entry name" value="GMPK"/>
    <property type="match status" value="1"/>
</dbReference>
<dbReference type="GO" id="GO:0005829">
    <property type="term" value="C:cytosol"/>
    <property type="evidence" value="ECO:0007669"/>
    <property type="project" value="TreeGrafter"/>
</dbReference>
<evidence type="ECO:0000256" key="6">
    <source>
        <dbReference type="ARBA" id="ARBA00022679"/>
    </source>
</evidence>
<dbReference type="EC" id="2.7.4.8" evidence="3 11"/>
<dbReference type="Proteomes" id="UP000516346">
    <property type="component" value="Chromosome"/>
</dbReference>
<comment type="function">
    <text evidence="11">Essential for recycling GMP and indirectly, cGMP.</text>
</comment>
<evidence type="ECO:0000256" key="3">
    <source>
        <dbReference type="ARBA" id="ARBA00012961"/>
    </source>
</evidence>
<organism evidence="13 14">
    <name type="scientific">Buchnera aphidicola</name>
    <name type="common">Pentalonia nigronervosa</name>
    <dbReference type="NCBI Taxonomy" id="1309793"/>
    <lineage>
        <taxon>Bacteria</taxon>
        <taxon>Pseudomonadati</taxon>
        <taxon>Pseudomonadota</taxon>
        <taxon>Gammaproteobacteria</taxon>
        <taxon>Enterobacterales</taxon>
        <taxon>Erwiniaceae</taxon>
        <taxon>Buchnera</taxon>
    </lineage>
</organism>
<dbReference type="FunFam" id="3.30.63.10:FF:000002">
    <property type="entry name" value="Guanylate kinase 1"/>
    <property type="match status" value="1"/>
</dbReference>
<dbReference type="NCBIfam" id="TIGR03263">
    <property type="entry name" value="guanyl_kin"/>
    <property type="match status" value="1"/>
</dbReference>
<keyword evidence="5 11" id="KW-0963">Cytoplasm</keyword>
<evidence type="ECO:0000256" key="4">
    <source>
        <dbReference type="ARBA" id="ARBA00016296"/>
    </source>
</evidence>
<dbReference type="InterPro" id="IPR027417">
    <property type="entry name" value="P-loop_NTPase"/>
</dbReference>
<name>A0A7H1AYS5_9GAMM</name>
<dbReference type="InterPro" id="IPR008144">
    <property type="entry name" value="Guanylate_kin-like_dom"/>
</dbReference>
<evidence type="ECO:0000256" key="5">
    <source>
        <dbReference type="ARBA" id="ARBA00022490"/>
    </source>
</evidence>
<feature type="binding site" evidence="11">
    <location>
        <begin position="11"/>
        <end position="18"/>
    </location>
    <ligand>
        <name>ATP</name>
        <dbReference type="ChEBI" id="CHEBI:30616"/>
    </ligand>
</feature>
<dbReference type="GO" id="GO:0005524">
    <property type="term" value="F:ATP binding"/>
    <property type="evidence" value="ECO:0007669"/>
    <property type="project" value="UniProtKB-UniRule"/>
</dbReference>
<keyword evidence="6 11" id="KW-0808">Transferase</keyword>
<evidence type="ECO:0000256" key="7">
    <source>
        <dbReference type="ARBA" id="ARBA00022741"/>
    </source>
</evidence>
<keyword evidence="9 11" id="KW-0067">ATP-binding</keyword>
<dbReference type="SMART" id="SM00072">
    <property type="entry name" value="GuKc"/>
    <property type="match status" value="1"/>
</dbReference>
<keyword evidence="8 11" id="KW-0418">Kinase</keyword>
<comment type="similarity">
    <text evidence="2 11">Belongs to the guanylate kinase family.</text>
</comment>
<evidence type="ECO:0000256" key="2">
    <source>
        <dbReference type="ARBA" id="ARBA00005790"/>
    </source>
</evidence>
<evidence type="ECO:0000256" key="8">
    <source>
        <dbReference type="ARBA" id="ARBA00022777"/>
    </source>
</evidence>
<sequence>MSKGILFIISAPSGTGKSSLIKELLKEKSLHNVVVSISYTTRFIRPGELYGQHYYFVSNQEFKIMIKKNVFLEYAKVFNHYYGTSREYIEDMLFSGKDVFLDIDWQGAQQIRHIIPESRSIFLLPPSKDALYKRLIKRGQDSNVIIQNRMKQAINEMTHYSEYDYLIINDDFNQAINNLLTIISAEHLCLLKQQDKHNILISKLLKY</sequence>
<comment type="catalytic activity">
    <reaction evidence="11">
        <text>GMP + ATP = GDP + ADP</text>
        <dbReference type="Rhea" id="RHEA:20780"/>
        <dbReference type="ChEBI" id="CHEBI:30616"/>
        <dbReference type="ChEBI" id="CHEBI:58115"/>
        <dbReference type="ChEBI" id="CHEBI:58189"/>
        <dbReference type="ChEBI" id="CHEBI:456216"/>
        <dbReference type="EC" id="2.7.4.8"/>
    </reaction>
</comment>
<dbReference type="PANTHER" id="PTHR23117">
    <property type="entry name" value="GUANYLATE KINASE-RELATED"/>
    <property type="match status" value="1"/>
</dbReference>
<evidence type="ECO:0000256" key="1">
    <source>
        <dbReference type="ARBA" id="ARBA00004496"/>
    </source>
</evidence>
<dbReference type="PROSITE" id="PS50052">
    <property type="entry name" value="GUANYLATE_KINASE_2"/>
    <property type="match status" value="1"/>
</dbReference>
<dbReference type="SUPFAM" id="SSF52540">
    <property type="entry name" value="P-loop containing nucleoside triphosphate hydrolases"/>
    <property type="match status" value="1"/>
</dbReference>